<dbReference type="OrthoDB" id="1164405at2"/>
<accession>A0A1M4YAA1</accession>
<feature type="chain" id="PRO_5013268330" evidence="1">
    <location>
        <begin position="22"/>
        <end position="247"/>
    </location>
</feature>
<dbReference type="RefSeq" id="WP_073193746.1">
    <property type="nucleotide sequence ID" value="NZ_FQTW01000019.1"/>
</dbReference>
<evidence type="ECO:0000313" key="2">
    <source>
        <dbReference type="EMBL" id="SHF02568.1"/>
    </source>
</evidence>
<keyword evidence="1" id="KW-0732">Signal</keyword>
<evidence type="ECO:0000256" key="1">
    <source>
        <dbReference type="SAM" id="SignalP"/>
    </source>
</evidence>
<dbReference type="Proteomes" id="UP000184462">
    <property type="component" value="Unassembled WGS sequence"/>
</dbReference>
<protein>
    <submittedName>
        <fullName evidence="2">Uncharacterized protein</fullName>
    </submittedName>
</protein>
<proteinExistence type="predicted"/>
<reference evidence="2 3" key="1">
    <citation type="submission" date="2016-11" db="EMBL/GenBank/DDBJ databases">
        <authorList>
            <person name="Jaros S."/>
            <person name="Januszkiewicz K."/>
            <person name="Wedrychowicz H."/>
        </authorList>
    </citation>
    <scope>NUCLEOTIDE SEQUENCE [LARGE SCALE GENOMIC DNA]</scope>
    <source>
        <strain evidence="2 3">DSM 25661</strain>
    </source>
</reference>
<organism evidence="2 3">
    <name type="scientific">Psychroflexus salarius</name>
    <dbReference type="NCBI Taxonomy" id="1155689"/>
    <lineage>
        <taxon>Bacteria</taxon>
        <taxon>Pseudomonadati</taxon>
        <taxon>Bacteroidota</taxon>
        <taxon>Flavobacteriia</taxon>
        <taxon>Flavobacteriales</taxon>
        <taxon>Flavobacteriaceae</taxon>
        <taxon>Psychroflexus</taxon>
    </lineage>
</organism>
<sequence length="247" mass="27635">MNKFRKYVPFMILIMAFTFNACSEEEDLSIKDNSPKTLTLSTGKLHNQGLEYIYKESLLNQFYANETELNNQVIADGTDFVSSIYPNEQDTNLFTSHYYGNNDNILSTELQMEIDILIAYLDETITEENENAGAQIFAYSQNILDNPPINLSEVDKEAWKNAVDVMGYSALYWHENMSKWETEVNRQKGWLGRLWKKIKPVVVADLVGAATGFVKGWIKGGTWVTAGAGALEGGLGSSAGAGIKELF</sequence>
<evidence type="ECO:0000313" key="3">
    <source>
        <dbReference type="Proteomes" id="UP000184462"/>
    </source>
</evidence>
<dbReference type="EMBL" id="FQTW01000019">
    <property type="protein sequence ID" value="SHF02568.1"/>
    <property type="molecule type" value="Genomic_DNA"/>
</dbReference>
<dbReference type="AlphaFoldDB" id="A0A1M4YAA1"/>
<name>A0A1M4YAA1_9FLAO</name>
<feature type="signal peptide" evidence="1">
    <location>
        <begin position="1"/>
        <end position="21"/>
    </location>
</feature>
<gene>
    <name evidence="2" type="ORF">SAMN05444278_1193</name>
</gene>
<keyword evidence="3" id="KW-1185">Reference proteome</keyword>